<dbReference type="Gene3D" id="3.60.130.10">
    <property type="entry name" value="Clavaminate synthase-like"/>
    <property type="match status" value="1"/>
</dbReference>
<dbReference type="AlphaFoldDB" id="A0A0W0ZZI6"/>
<name>A0A0W0ZZI6_9GAMM</name>
<evidence type="ECO:0000313" key="4">
    <source>
        <dbReference type="Proteomes" id="UP000054693"/>
    </source>
</evidence>
<organism evidence="3 4">
    <name type="scientific">Legionella tucsonensis</name>
    <dbReference type="NCBI Taxonomy" id="40335"/>
    <lineage>
        <taxon>Bacteria</taxon>
        <taxon>Pseudomonadati</taxon>
        <taxon>Pseudomonadota</taxon>
        <taxon>Gammaproteobacteria</taxon>
        <taxon>Legionellales</taxon>
        <taxon>Legionellaceae</taxon>
        <taxon>Legionella</taxon>
    </lineage>
</organism>
<dbReference type="STRING" id="40335.Ltuc_2354"/>
<keyword evidence="1" id="KW-0560">Oxidoreductase</keyword>
<dbReference type="Proteomes" id="UP000054693">
    <property type="component" value="Unassembled WGS sequence"/>
</dbReference>
<reference evidence="3 4" key="1">
    <citation type="submission" date="2015-11" db="EMBL/GenBank/DDBJ databases">
        <title>Genomic analysis of 38 Legionella species identifies large and diverse effector repertoires.</title>
        <authorList>
            <person name="Burstein D."/>
            <person name="Amaro F."/>
            <person name="Zusman T."/>
            <person name="Lifshitz Z."/>
            <person name="Cohen O."/>
            <person name="Gilbert J.A."/>
            <person name="Pupko T."/>
            <person name="Shuman H.A."/>
            <person name="Segal G."/>
        </authorList>
    </citation>
    <scope>NUCLEOTIDE SEQUENCE [LARGE SCALE GENOMIC DNA]</scope>
    <source>
        <strain evidence="3 4">ATCC 49180</strain>
    </source>
</reference>
<gene>
    <name evidence="3" type="ORF">Ltuc_2354</name>
</gene>
<protein>
    <submittedName>
        <fullName evidence="3">Taurine catabolism dioxygenase TauD, TfdA family</fullName>
    </submittedName>
</protein>
<dbReference type="PATRIC" id="fig|40335.7.peg.2512"/>
<dbReference type="InterPro" id="IPR042098">
    <property type="entry name" value="TauD-like_sf"/>
</dbReference>
<proteinExistence type="predicted"/>
<comment type="caution">
    <text evidence="3">The sequence shown here is derived from an EMBL/GenBank/DDBJ whole genome shotgun (WGS) entry which is preliminary data.</text>
</comment>
<keyword evidence="4" id="KW-1185">Reference proteome</keyword>
<accession>A0A0W0ZZI6</accession>
<evidence type="ECO:0000313" key="3">
    <source>
        <dbReference type="EMBL" id="KTD74507.1"/>
    </source>
</evidence>
<dbReference type="InterPro" id="IPR003819">
    <property type="entry name" value="TauD/TfdA-like"/>
</dbReference>
<dbReference type="GO" id="GO:0016706">
    <property type="term" value="F:2-oxoglutarate-dependent dioxygenase activity"/>
    <property type="evidence" value="ECO:0007669"/>
    <property type="project" value="UniProtKB-ARBA"/>
</dbReference>
<evidence type="ECO:0000256" key="1">
    <source>
        <dbReference type="ARBA" id="ARBA00023002"/>
    </source>
</evidence>
<dbReference type="SUPFAM" id="SSF51197">
    <property type="entry name" value="Clavaminate synthase-like"/>
    <property type="match status" value="1"/>
</dbReference>
<sequence>MHGNELRCCQYHQPFYNDAQKKIPELPRFTPQQIEALELFEQVSLREDIAFETKVKPGSIILINNEEILHGRTSFTHPKIKLFVIY</sequence>
<feature type="domain" description="TauD/TfdA-like" evidence="2">
    <location>
        <begin position="23"/>
        <end position="85"/>
    </location>
</feature>
<dbReference type="EMBL" id="LNZA01000001">
    <property type="protein sequence ID" value="KTD74507.1"/>
    <property type="molecule type" value="Genomic_DNA"/>
</dbReference>
<keyword evidence="3" id="KW-0223">Dioxygenase</keyword>
<dbReference type="OrthoDB" id="753054at2"/>
<evidence type="ECO:0000259" key="2">
    <source>
        <dbReference type="Pfam" id="PF02668"/>
    </source>
</evidence>
<dbReference type="Pfam" id="PF02668">
    <property type="entry name" value="TauD"/>
    <property type="match status" value="1"/>
</dbReference>